<evidence type="ECO:0000313" key="1">
    <source>
        <dbReference type="EMBL" id="MCF7561041.1"/>
    </source>
</evidence>
<dbReference type="Proteomes" id="UP001200022">
    <property type="component" value="Unassembled WGS sequence"/>
</dbReference>
<comment type="caution">
    <text evidence="1">The sequence shown here is derived from an EMBL/GenBank/DDBJ whole genome shotgun (WGS) entry which is preliminary data.</text>
</comment>
<protein>
    <submittedName>
        <fullName evidence="1">Uncharacterized protein</fullName>
    </submittedName>
</protein>
<name>A0ABS9IKD5_9FLAO</name>
<dbReference type="RefSeq" id="WP_237231720.1">
    <property type="nucleotide sequence ID" value="NZ_JAKKDV010000004.1"/>
</dbReference>
<sequence length="222" mass="25528">MKLKINLKTTLFTFFLAFTFFGCKKENTFTDYKYADKPDVLNCETIDSELYKEALYAFEDDILNFYKKTNPNESLLQSYNKFIRTAIYGSLNYQDIISSHTAKVFEALKNEADLWDAGNTKSHLNYNSKILNCVSNNIQDTALKTTFNALISTNSMSPKLFGSPLMPKYRNALNDKYLATYIALDLFYAKLFDIDISQIDFDKPEPTLDFNVIPQKSNTNSN</sequence>
<evidence type="ECO:0000313" key="2">
    <source>
        <dbReference type="Proteomes" id="UP001200022"/>
    </source>
</evidence>
<dbReference type="EMBL" id="JAKKDV010000004">
    <property type="protein sequence ID" value="MCF7561041.1"/>
    <property type="molecule type" value="Genomic_DNA"/>
</dbReference>
<reference evidence="1 2" key="1">
    <citation type="submission" date="2022-01" db="EMBL/GenBank/DDBJ databases">
        <title>Draft genome sequence of Sabulilitoribacter multivorans KCTC 32326.</title>
        <authorList>
            <person name="Oh J.-S."/>
        </authorList>
    </citation>
    <scope>NUCLEOTIDE SEQUENCE [LARGE SCALE GENOMIC DNA]</scope>
    <source>
        <strain evidence="1 2">M-M16</strain>
    </source>
</reference>
<dbReference type="PROSITE" id="PS51257">
    <property type="entry name" value="PROKAR_LIPOPROTEIN"/>
    <property type="match status" value="1"/>
</dbReference>
<proteinExistence type="predicted"/>
<gene>
    <name evidence="1" type="ORF">L3X39_10380</name>
</gene>
<organism evidence="1 2">
    <name type="scientific">Flaviramulus multivorans</name>
    <dbReference type="NCBI Taxonomy" id="1304750"/>
    <lineage>
        <taxon>Bacteria</taxon>
        <taxon>Pseudomonadati</taxon>
        <taxon>Bacteroidota</taxon>
        <taxon>Flavobacteriia</taxon>
        <taxon>Flavobacteriales</taxon>
        <taxon>Flavobacteriaceae</taxon>
        <taxon>Flaviramulus</taxon>
    </lineage>
</organism>
<accession>A0ABS9IKD5</accession>
<keyword evidence="2" id="KW-1185">Reference proteome</keyword>